<evidence type="ECO:0000256" key="3">
    <source>
        <dbReference type="ARBA" id="ARBA00022801"/>
    </source>
</evidence>
<name>A0A0E0BQZ8_9ORYZ</name>
<dbReference type="Gramene" id="OGLUM12G08880.1">
    <property type="protein sequence ID" value="OGLUM12G08880.1"/>
    <property type="gene ID" value="OGLUM12G08880"/>
</dbReference>
<keyword evidence="3" id="KW-0378">Hydrolase</keyword>
<protein>
    <recommendedName>
        <fullName evidence="2">chitinase</fullName>
        <ecNumber evidence="2">3.2.1.14</ecNumber>
    </recommendedName>
</protein>
<dbReference type="GO" id="GO:0000272">
    <property type="term" value="P:polysaccharide catabolic process"/>
    <property type="evidence" value="ECO:0007669"/>
    <property type="project" value="UniProtKB-KW"/>
</dbReference>
<accession>A0A0E0BQZ8</accession>
<dbReference type="eggNOG" id="KOG4742">
    <property type="taxonomic scope" value="Eukaryota"/>
</dbReference>
<dbReference type="PANTHER" id="PTHR22595:SF207">
    <property type="entry name" value="CHITINASE"/>
    <property type="match status" value="1"/>
</dbReference>
<dbReference type="STRING" id="40148.A0A0E0BQZ8"/>
<sequence>MGIACVQLGLATGGLTAWGSPTIRDEPPGGLLRQDKLAIPRVKGAECYGRGAIPVIWNCNYGDAGNKIHEVLLHHPEYLQQNAMMVFKVAMWRCMTPMKKKQLTHDVSVGNWKPTKNHTLFKRLPGSGATMNMLYDDQIYGKGYIDDTNVFISNYQYNLDLMGVGRKHSGDNRDCTEQVAFNPSNKKPDDQQQQSYNITQFSNSRYTSPIEKKACYREDRTTYLLLTLLSTPDGQKRDVSDDYSSLLKKADRCL</sequence>
<proteinExistence type="predicted"/>
<keyword evidence="6" id="KW-0624">Polysaccharide degradation</keyword>
<dbReference type="Gene3D" id="1.10.530.10">
    <property type="match status" value="1"/>
</dbReference>
<dbReference type="Gene3D" id="3.30.20.10">
    <property type="entry name" value="Endochitinase, domain 2"/>
    <property type="match status" value="1"/>
</dbReference>
<dbReference type="GO" id="GO:0008843">
    <property type="term" value="F:endochitinase activity"/>
    <property type="evidence" value="ECO:0007669"/>
    <property type="project" value="UniProtKB-EC"/>
</dbReference>
<dbReference type="AlphaFoldDB" id="A0A0E0BQZ8"/>
<dbReference type="EnsemblPlants" id="OGLUM12G08880.1">
    <property type="protein sequence ID" value="OGLUM12G08880.1"/>
    <property type="gene ID" value="OGLUM12G08880"/>
</dbReference>
<keyword evidence="5" id="KW-0326">Glycosidase</keyword>
<dbReference type="HOGENOM" id="CLU_045506_5_0_1"/>
<dbReference type="GO" id="GO:0016998">
    <property type="term" value="P:cell wall macromolecule catabolic process"/>
    <property type="evidence" value="ECO:0007669"/>
    <property type="project" value="InterPro"/>
</dbReference>
<evidence type="ECO:0000256" key="4">
    <source>
        <dbReference type="ARBA" id="ARBA00023277"/>
    </source>
</evidence>
<evidence type="ECO:0000256" key="6">
    <source>
        <dbReference type="ARBA" id="ARBA00023326"/>
    </source>
</evidence>
<comment type="catalytic activity">
    <reaction evidence="1">
        <text>Random endo-hydrolysis of N-acetyl-beta-D-glucosaminide (1-&gt;4)-beta-linkages in chitin and chitodextrins.</text>
        <dbReference type="EC" id="3.2.1.14"/>
    </reaction>
</comment>
<evidence type="ECO:0000256" key="2">
    <source>
        <dbReference type="ARBA" id="ARBA00012729"/>
    </source>
</evidence>
<dbReference type="InterPro" id="IPR000726">
    <property type="entry name" value="Glyco_hydro_19_cat"/>
</dbReference>
<dbReference type="EC" id="3.2.1.14" evidence="2"/>
<organism evidence="8">
    <name type="scientific">Oryza glumipatula</name>
    <dbReference type="NCBI Taxonomy" id="40148"/>
    <lineage>
        <taxon>Eukaryota</taxon>
        <taxon>Viridiplantae</taxon>
        <taxon>Streptophyta</taxon>
        <taxon>Embryophyta</taxon>
        <taxon>Tracheophyta</taxon>
        <taxon>Spermatophyta</taxon>
        <taxon>Magnoliopsida</taxon>
        <taxon>Liliopsida</taxon>
        <taxon>Poales</taxon>
        <taxon>Poaceae</taxon>
        <taxon>BOP clade</taxon>
        <taxon>Oryzoideae</taxon>
        <taxon>Oryzeae</taxon>
        <taxon>Oryzinae</taxon>
        <taxon>Oryza</taxon>
    </lineage>
</organism>
<dbReference type="Proteomes" id="UP000026961">
    <property type="component" value="Chromosome 12"/>
</dbReference>
<evidence type="ECO:0000259" key="7">
    <source>
        <dbReference type="Pfam" id="PF00182"/>
    </source>
</evidence>
<evidence type="ECO:0000313" key="9">
    <source>
        <dbReference type="Proteomes" id="UP000026961"/>
    </source>
</evidence>
<reference evidence="8" key="1">
    <citation type="submission" date="2015-04" db="UniProtKB">
        <authorList>
            <consortium name="EnsemblPlants"/>
        </authorList>
    </citation>
    <scope>IDENTIFICATION</scope>
</reference>
<dbReference type="SUPFAM" id="SSF53955">
    <property type="entry name" value="Lysozyme-like"/>
    <property type="match status" value="1"/>
</dbReference>
<dbReference type="GO" id="GO:0006032">
    <property type="term" value="P:chitin catabolic process"/>
    <property type="evidence" value="ECO:0007669"/>
    <property type="project" value="InterPro"/>
</dbReference>
<feature type="domain" description="Glycoside hydrolase family 19 catalytic" evidence="7">
    <location>
        <begin position="11"/>
        <end position="175"/>
    </location>
</feature>
<dbReference type="Pfam" id="PF00182">
    <property type="entry name" value="Glyco_hydro_19"/>
    <property type="match status" value="1"/>
</dbReference>
<evidence type="ECO:0000256" key="1">
    <source>
        <dbReference type="ARBA" id="ARBA00000822"/>
    </source>
</evidence>
<dbReference type="InterPro" id="IPR023346">
    <property type="entry name" value="Lysozyme-like_dom_sf"/>
</dbReference>
<reference evidence="8" key="2">
    <citation type="submission" date="2018-05" db="EMBL/GenBank/DDBJ databases">
        <title>OgluRS3 (Oryza glumaepatula Reference Sequence Version 3).</title>
        <authorList>
            <person name="Zhang J."/>
            <person name="Kudrna D."/>
            <person name="Lee S."/>
            <person name="Talag J."/>
            <person name="Welchert J."/>
            <person name="Wing R.A."/>
        </authorList>
    </citation>
    <scope>NUCLEOTIDE SEQUENCE [LARGE SCALE GENOMIC DNA]</scope>
</reference>
<evidence type="ECO:0000313" key="8">
    <source>
        <dbReference type="EnsemblPlants" id="OGLUM12G08880.1"/>
    </source>
</evidence>
<dbReference type="PANTHER" id="PTHR22595">
    <property type="entry name" value="CHITINASE-RELATED"/>
    <property type="match status" value="1"/>
</dbReference>
<keyword evidence="4" id="KW-0119">Carbohydrate metabolism</keyword>
<keyword evidence="9" id="KW-1185">Reference proteome</keyword>
<evidence type="ECO:0000256" key="5">
    <source>
        <dbReference type="ARBA" id="ARBA00023295"/>
    </source>
</evidence>